<dbReference type="KEGG" id="cfon:HZU75_03930"/>
<dbReference type="SUPFAM" id="SSF52172">
    <property type="entry name" value="CheY-like"/>
    <property type="match status" value="1"/>
</dbReference>
<evidence type="ECO:0000313" key="2">
    <source>
        <dbReference type="Proteomes" id="UP000510822"/>
    </source>
</evidence>
<accession>A0A7D5ZE33</accession>
<keyword evidence="2" id="KW-1185">Reference proteome</keyword>
<dbReference type="InterPro" id="IPR011006">
    <property type="entry name" value="CheY-like_superfamily"/>
</dbReference>
<gene>
    <name evidence="1" type="ORF">HZU75_03930</name>
</gene>
<proteinExistence type="predicted"/>
<evidence type="ECO:0000313" key="1">
    <source>
        <dbReference type="EMBL" id="QLI80748.1"/>
    </source>
</evidence>
<name>A0A7D5ZE33_9NEIS</name>
<sequence length="117" mass="13106">MNYTVLLVDAERNSRLQLRSQLAQQRPGWHFLEAGSDDEAIDHSIREPIQLVSIHCATGNDLARKLHALLPHSTLIQWFDQGADTPSSLPQLHYLATPIDEAAIRQLLQLSAPALQH</sequence>
<protein>
    <recommendedName>
        <fullName evidence="3">Response regulatory domain-containing protein</fullName>
    </recommendedName>
</protein>
<organism evidence="1 2">
    <name type="scientific">Chitinibacter fontanus</name>
    <dbReference type="NCBI Taxonomy" id="1737446"/>
    <lineage>
        <taxon>Bacteria</taxon>
        <taxon>Pseudomonadati</taxon>
        <taxon>Pseudomonadota</taxon>
        <taxon>Betaproteobacteria</taxon>
        <taxon>Neisseriales</taxon>
        <taxon>Chitinibacteraceae</taxon>
        <taxon>Chitinibacter</taxon>
    </lineage>
</organism>
<reference evidence="1 2" key="1">
    <citation type="journal article" date="2016" name="Int. J. Syst. Evol. Microbiol.">
        <title>Chitinibacter fontanus sp. nov., isolated from a spring.</title>
        <authorList>
            <person name="Sheu S.Y."/>
            <person name="Li Y.S."/>
            <person name="Young C.C."/>
            <person name="Chen W.M."/>
        </authorList>
    </citation>
    <scope>NUCLEOTIDE SEQUENCE [LARGE SCALE GENOMIC DNA]</scope>
    <source>
        <strain evidence="1 2">STM-7</strain>
    </source>
</reference>
<dbReference type="EMBL" id="CP058952">
    <property type="protein sequence ID" value="QLI80748.1"/>
    <property type="molecule type" value="Genomic_DNA"/>
</dbReference>
<dbReference type="AlphaFoldDB" id="A0A7D5ZE33"/>
<evidence type="ECO:0008006" key="3">
    <source>
        <dbReference type="Google" id="ProtNLM"/>
    </source>
</evidence>
<dbReference type="RefSeq" id="WP_180307882.1">
    <property type="nucleotide sequence ID" value="NZ_CP058952.1"/>
</dbReference>
<dbReference type="Proteomes" id="UP000510822">
    <property type="component" value="Chromosome"/>
</dbReference>